<organism evidence="3 4">
    <name type="scientific">Cercophora newfieldiana</name>
    <dbReference type="NCBI Taxonomy" id="92897"/>
    <lineage>
        <taxon>Eukaryota</taxon>
        <taxon>Fungi</taxon>
        <taxon>Dikarya</taxon>
        <taxon>Ascomycota</taxon>
        <taxon>Pezizomycotina</taxon>
        <taxon>Sordariomycetes</taxon>
        <taxon>Sordariomycetidae</taxon>
        <taxon>Sordariales</taxon>
        <taxon>Lasiosphaeriaceae</taxon>
        <taxon>Cercophora</taxon>
    </lineage>
</organism>
<dbReference type="Proteomes" id="UP001174936">
    <property type="component" value="Unassembled WGS sequence"/>
</dbReference>
<feature type="region of interest" description="Disordered" evidence="1">
    <location>
        <begin position="166"/>
        <end position="239"/>
    </location>
</feature>
<keyword evidence="2" id="KW-0812">Transmembrane</keyword>
<keyword evidence="2" id="KW-1133">Transmembrane helix</keyword>
<evidence type="ECO:0000256" key="1">
    <source>
        <dbReference type="SAM" id="MobiDB-lite"/>
    </source>
</evidence>
<reference evidence="3" key="1">
    <citation type="submission" date="2023-06" db="EMBL/GenBank/DDBJ databases">
        <title>Genome-scale phylogeny and comparative genomics of the fungal order Sordariales.</title>
        <authorList>
            <consortium name="Lawrence Berkeley National Laboratory"/>
            <person name="Hensen N."/>
            <person name="Bonometti L."/>
            <person name="Westerberg I."/>
            <person name="Brannstrom I.O."/>
            <person name="Guillou S."/>
            <person name="Cros-Aarteil S."/>
            <person name="Calhoun S."/>
            <person name="Haridas S."/>
            <person name="Kuo A."/>
            <person name="Mondo S."/>
            <person name="Pangilinan J."/>
            <person name="Riley R."/>
            <person name="Labutti K."/>
            <person name="Andreopoulos B."/>
            <person name="Lipzen A."/>
            <person name="Chen C."/>
            <person name="Yanf M."/>
            <person name="Daum C."/>
            <person name="Ng V."/>
            <person name="Clum A."/>
            <person name="Steindorff A."/>
            <person name="Ohm R."/>
            <person name="Martin F."/>
            <person name="Silar P."/>
            <person name="Natvig D."/>
            <person name="Lalanne C."/>
            <person name="Gautier V."/>
            <person name="Ament-Velasquez S.L."/>
            <person name="Kruys A."/>
            <person name="Hutchinson M.I."/>
            <person name="Powell A.J."/>
            <person name="Barry K."/>
            <person name="Miller A.N."/>
            <person name="Grigoriev I.V."/>
            <person name="Debuchy R."/>
            <person name="Gladieux P."/>
            <person name="Thoren M.H."/>
            <person name="Johannesson H."/>
        </authorList>
    </citation>
    <scope>NUCLEOTIDE SEQUENCE</scope>
    <source>
        <strain evidence="3">SMH2532-1</strain>
    </source>
</reference>
<gene>
    <name evidence="3" type="ORF">B0T16DRAFT_392175</name>
</gene>
<feature type="compositionally biased region" description="Low complexity" evidence="1">
    <location>
        <begin position="176"/>
        <end position="190"/>
    </location>
</feature>
<dbReference type="AlphaFoldDB" id="A0AA39Y2I3"/>
<evidence type="ECO:0000313" key="3">
    <source>
        <dbReference type="EMBL" id="KAK0643692.1"/>
    </source>
</evidence>
<evidence type="ECO:0000313" key="4">
    <source>
        <dbReference type="Proteomes" id="UP001174936"/>
    </source>
</evidence>
<name>A0AA39Y2I3_9PEZI</name>
<keyword evidence="2" id="KW-0472">Membrane</keyword>
<comment type="caution">
    <text evidence="3">The sequence shown here is derived from an EMBL/GenBank/DDBJ whole genome shotgun (WGS) entry which is preliminary data.</text>
</comment>
<feature type="transmembrane region" description="Helical" evidence="2">
    <location>
        <begin position="20"/>
        <end position="42"/>
    </location>
</feature>
<sequence length="239" mass="25822">MHQYRPPTDEEIAAAMKVSWAGIIFSIVIVSVLILLMIVFTVMSFKGKLKPRTNIPSFSNPFSRKGKDIEMQVDGPCGENVYDASPRQPRIPKAVKQDSVTKKGGEVLKSWLRKSSEMLKSLNPKGLHVDTSLAAGHRAFTPEVEATHGDGNFHTIPLTPDGETARGFHVPRHAPEATPRAPPAATVRADPPSPLVESEISELSTPDPVSPLSVIDGVDEHPEAPAWEVSSLKGSSAPK</sequence>
<proteinExistence type="predicted"/>
<protein>
    <submittedName>
        <fullName evidence="3">Uncharacterized protein</fullName>
    </submittedName>
</protein>
<evidence type="ECO:0000256" key="2">
    <source>
        <dbReference type="SAM" id="Phobius"/>
    </source>
</evidence>
<accession>A0AA39Y2I3</accession>
<keyword evidence="4" id="KW-1185">Reference proteome</keyword>
<dbReference type="EMBL" id="JAULSV010000005">
    <property type="protein sequence ID" value="KAK0643692.1"/>
    <property type="molecule type" value="Genomic_DNA"/>
</dbReference>